<dbReference type="CDD" id="cd17546">
    <property type="entry name" value="REC_hyHK_CKI1_RcsC-like"/>
    <property type="match status" value="1"/>
</dbReference>
<dbReference type="OrthoDB" id="9800897at2"/>
<keyword evidence="4" id="KW-1185">Reference proteome</keyword>
<proteinExistence type="predicted"/>
<dbReference type="RefSeq" id="WP_119060696.1">
    <property type="nucleotide sequence ID" value="NZ_QXDF01000001.1"/>
</dbReference>
<dbReference type="PROSITE" id="PS50110">
    <property type="entry name" value="RESPONSE_REGULATORY"/>
    <property type="match status" value="1"/>
</dbReference>
<dbReference type="Pfam" id="PF00072">
    <property type="entry name" value="Response_reg"/>
    <property type="match status" value="1"/>
</dbReference>
<dbReference type="Proteomes" id="UP000266273">
    <property type="component" value="Unassembled WGS sequence"/>
</dbReference>
<organism evidence="3 4">
    <name type="scientific">Dichotomicrobium thermohalophilum</name>
    <dbReference type="NCBI Taxonomy" id="933063"/>
    <lineage>
        <taxon>Bacteria</taxon>
        <taxon>Pseudomonadati</taxon>
        <taxon>Pseudomonadota</taxon>
        <taxon>Alphaproteobacteria</taxon>
        <taxon>Hyphomicrobiales</taxon>
        <taxon>Hyphomicrobiaceae</taxon>
        <taxon>Dichotomicrobium</taxon>
    </lineage>
</organism>
<feature type="modified residue" description="4-aspartylphosphate" evidence="1">
    <location>
        <position position="52"/>
    </location>
</feature>
<dbReference type="InterPro" id="IPR011006">
    <property type="entry name" value="CheY-like_superfamily"/>
</dbReference>
<accession>A0A397Q8I9</accession>
<protein>
    <submittedName>
        <fullName evidence="3">Two-component system chemotaxis response regulator CheY</fullName>
    </submittedName>
</protein>
<dbReference type="PANTHER" id="PTHR43228:SF1">
    <property type="entry name" value="TWO-COMPONENT RESPONSE REGULATOR ARR22"/>
    <property type="match status" value="1"/>
</dbReference>
<evidence type="ECO:0000313" key="4">
    <source>
        <dbReference type="Proteomes" id="UP000266273"/>
    </source>
</evidence>
<dbReference type="AlphaFoldDB" id="A0A397Q8I9"/>
<evidence type="ECO:0000259" key="2">
    <source>
        <dbReference type="PROSITE" id="PS50110"/>
    </source>
</evidence>
<dbReference type="GO" id="GO:0000160">
    <property type="term" value="P:phosphorelay signal transduction system"/>
    <property type="evidence" value="ECO:0007669"/>
    <property type="project" value="InterPro"/>
</dbReference>
<name>A0A397Q8I9_9HYPH</name>
<dbReference type="PANTHER" id="PTHR43228">
    <property type="entry name" value="TWO-COMPONENT RESPONSE REGULATOR"/>
    <property type="match status" value="1"/>
</dbReference>
<dbReference type="Gene3D" id="3.40.50.2300">
    <property type="match status" value="1"/>
</dbReference>
<comment type="caution">
    <text evidence="3">The sequence shown here is derived from an EMBL/GenBank/DDBJ whole genome shotgun (WGS) entry which is preliminary data.</text>
</comment>
<reference evidence="3 4" key="1">
    <citation type="submission" date="2018-08" db="EMBL/GenBank/DDBJ databases">
        <title>Genomic Encyclopedia of Archaeal and Bacterial Type Strains, Phase II (KMG-II): from individual species to whole genera.</title>
        <authorList>
            <person name="Goeker M."/>
        </authorList>
    </citation>
    <scope>NUCLEOTIDE SEQUENCE [LARGE SCALE GENOMIC DNA]</scope>
    <source>
        <strain evidence="3 4">DSM 5002</strain>
    </source>
</reference>
<feature type="domain" description="Response regulatory" evidence="2">
    <location>
        <begin position="3"/>
        <end position="119"/>
    </location>
</feature>
<keyword evidence="1" id="KW-0597">Phosphoprotein</keyword>
<dbReference type="SUPFAM" id="SSF52172">
    <property type="entry name" value="CheY-like"/>
    <property type="match status" value="1"/>
</dbReference>
<dbReference type="EMBL" id="QXDF01000001">
    <property type="protein sequence ID" value="RIA55847.1"/>
    <property type="molecule type" value="Genomic_DNA"/>
</dbReference>
<dbReference type="InterPro" id="IPR052048">
    <property type="entry name" value="ST_Response_Regulator"/>
</dbReference>
<evidence type="ECO:0000313" key="3">
    <source>
        <dbReference type="EMBL" id="RIA55847.1"/>
    </source>
</evidence>
<dbReference type="InterPro" id="IPR001789">
    <property type="entry name" value="Sig_transdc_resp-reg_receiver"/>
</dbReference>
<dbReference type="SMART" id="SM00448">
    <property type="entry name" value="REC"/>
    <property type="match status" value="1"/>
</dbReference>
<gene>
    <name evidence="3" type="ORF">BXY53_0932</name>
</gene>
<evidence type="ECO:0000256" key="1">
    <source>
        <dbReference type="PROSITE-ProRule" id="PRU00169"/>
    </source>
</evidence>
<sequence>MPYCLIADDSPAMRKVVRGLLMELGFEVDEAANGLEALDSCRARAPDAVLLDWNMPVMDGLGFLHALQDAATGTRPKVIFCTTGAEQTPIIRAMSAGASEYLVKPFDKELLASKFVTLGLA</sequence>